<dbReference type="GO" id="GO:0016020">
    <property type="term" value="C:membrane"/>
    <property type="evidence" value="ECO:0007669"/>
    <property type="project" value="UniProtKB-SubCell"/>
</dbReference>
<proteinExistence type="predicted"/>
<keyword evidence="4 5" id="KW-0472">Membrane</keyword>
<evidence type="ECO:0000313" key="6">
    <source>
        <dbReference type="EMBL" id="CAB4596556.1"/>
    </source>
</evidence>
<gene>
    <name evidence="6" type="ORF">UFOPK1808_00477</name>
</gene>
<sequence length="93" mass="9072">MIPLFVMGALAGATFANEIGANVAVFAMVGSVAVLAGAANTPLACALLGIELFGGNGAILFAVACVAAYATSGHTGIYNAQKVSAHKSGEVTS</sequence>
<reference evidence="6" key="1">
    <citation type="submission" date="2020-05" db="EMBL/GenBank/DDBJ databases">
        <authorList>
            <person name="Chiriac C."/>
            <person name="Salcher M."/>
            <person name="Ghai R."/>
            <person name="Kavagutti S V."/>
        </authorList>
    </citation>
    <scope>NUCLEOTIDE SEQUENCE</scope>
</reference>
<organism evidence="6">
    <name type="scientific">freshwater metagenome</name>
    <dbReference type="NCBI Taxonomy" id="449393"/>
    <lineage>
        <taxon>unclassified sequences</taxon>
        <taxon>metagenomes</taxon>
        <taxon>ecological metagenomes</taxon>
    </lineage>
</organism>
<dbReference type="Pfam" id="PF00654">
    <property type="entry name" value="Voltage_CLC"/>
    <property type="match status" value="1"/>
</dbReference>
<name>A0A6J6G5I2_9ZZZZ</name>
<dbReference type="InterPro" id="IPR014743">
    <property type="entry name" value="Cl-channel_core"/>
</dbReference>
<dbReference type="AlphaFoldDB" id="A0A6J6G5I2"/>
<dbReference type="InterPro" id="IPR001807">
    <property type="entry name" value="ClC"/>
</dbReference>
<keyword evidence="3 5" id="KW-1133">Transmembrane helix</keyword>
<dbReference type="EMBL" id="CAEZUL010000036">
    <property type="protein sequence ID" value="CAB4596556.1"/>
    <property type="molecule type" value="Genomic_DNA"/>
</dbReference>
<dbReference type="GO" id="GO:0015108">
    <property type="term" value="F:chloride transmembrane transporter activity"/>
    <property type="evidence" value="ECO:0007669"/>
    <property type="project" value="InterPro"/>
</dbReference>
<dbReference type="Gene3D" id="1.10.3080.10">
    <property type="entry name" value="Clc chloride channel"/>
    <property type="match status" value="1"/>
</dbReference>
<evidence type="ECO:0000256" key="5">
    <source>
        <dbReference type="SAM" id="Phobius"/>
    </source>
</evidence>
<evidence type="ECO:0000256" key="2">
    <source>
        <dbReference type="ARBA" id="ARBA00022692"/>
    </source>
</evidence>
<protein>
    <submittedName>
        <fullName evidence="6">Unannotated protein</fullName>
    </submittedName>
</protein>
<dbReference type="SUPFAM" id="SSF81340">
    <property type="entry name" value="Clc chloride channel"/>
    <property type="match status" value="1"/>
</dbReference>
<keyword evidence="2 5" id="KW-0812">Transmembrane</keyword>
<evidence type="ECO:0000256" key="3">
    <source>
        <dbReference type="ARBA" id="ARBA00022989"/>
    </source>
</evidence>
<accession>A0A6J6G5I2</accession>
<evidence type="ECO:0000256" key="1">
    <source>
        <dbReference type="ARBA" id="ARBA00004141"/>
    </source>
</evidence>
<comment type="subcellular location">
    <subcellularLocation>
        <location evidence="1">Membrane</location>
        <topology evidence="1">Multi-pass membrane protein</topology>
    </subcellularLocation>
</comment>
<feature type="transmembrane region" description="Helical" evidence="5">
    <location>
        <begin position="26"/>
        <end position="50"/>
    </location>
</feature>
<evidence type="ECO:0000256" key="4">
    <source>
        <dbReference type="ARBA" id="ARBA00023136"/>
    </source>
</evidence>
<feature type="transmembrane region" description="Helical" evidence="5">
    <location>
        <begin position="57"/>
        <end position="78"/>
    </location>
</feature>